<protein>
    <submittedName>
        <fullName evidence="3">Ni/Fe hydrogenase subunit delta</fullName>
    </submittedName>
</protein>
<name>A0A7C2ZJE6_9AQUI</name>
<dbReference type="Gene3D" id="3.40.50.700">
    <property type="entry name" value="NADH:ubiquinone oxidoreductase-like, 20kDa subunit"/>
    <property type="match status" value="1"/>
</dbReference>
<accession>A0A7C2ZJE6</accession>
<evidence type="ECO:0000259" key="2">
    <source>
        <dbReference type="Pfam" id="PF01058"/>
    </source>
</evidence>
<comment type="caution">
    <text evidence="3">The sequence shown here is derived from an EMBL/GenBank/DDBJ whole genome shotgun (WGS) entry which is preliminary data.</text>
</comment>
<dbReference type="GO" id="GO:0051536">
    <property type="term" value="F:iron-sulfur cluster binding"/>
    <property type="evidence" value="ECO:0007669"/>
    <property type="project" value="InterPro"/>
</dbReference>
<keyword evidence="1" id="KW-0560">Oxidoreductase</keyword>
<proteinExistence type="predicted"/>
<dbReference type="InterPro" id="IPR037024">
    <property type="entry name" value="NiFe_Hase_small_N_sf"/>
</dbReference>
<dbReference type="Pfam" id="PF01058">
    <property type="entry name" value="Oxidored_q6"/>
    <property type="match status" value="1"/>
</dbReference>
<dbReference type="PANTHER" id="PTHR42845">
    <property type="entry name" value="COENZYME F420-REDUCING HYDROGENASE, GAMMA SUBUNIT"/>
    <property type="match status" value="1"/>
</dbReference>
<dbReference type="InterPro" id="IPR051349">
    <property type="entry name" value="Hydrogenase_assoc-protein"/>
</dbReference>
<evidence type="ECO:0000313" key="3">
    <source>
        <dbReference type="EMBL" id="HEW45285.1"/>
    </source>
</evidence>
<feature type="domain" description="NADH:ubiquinone oxidoreductase-like 20kDa subunit" evidence="2">
    <location>
        <begin position="11"/>
        <end position="145"/>
    </location>
</feature>
<dbReference type="SUPFAM" id="SSF56770">
    <property type="entry name" value="HydA/Nqo6-like"/>
    <property type="match status" value="1"/>
</dbReference>
<organism evidence="3">
    <name type="scientific">Hydrogenobacter sp</name>
    <dbReference type="NCBI Taxonomy" id="2152829"/>
    <lineage>
        <taxon>Bacteria</taxon>
        <taxon>Pseudomonadati</taxon>
        <taxon>Aquificota</taxon>
        <taxon>Aquificia</taxon>
        <taxon>Aquificales</taxon>
        <taxon>Aquificaceae</taxon>
        <taxon>Hydrogenobacter</taxon>
    </lineage>
</organism>
<dbReference type="GO" id="GO:0016491">
    <property type="term" value="F:oxidoreductase activity"/>
    <property type="evidence" value="ECO:0007669"/>
    <property type="project" value="UniProtKB-KW"/>
</dbReference>
<sequence>MRVGVFKFSSCDGCQLAFFELEEEFLKLSEIVSIEYFLEAQSANRWDFFDLAFVEGSVSTPEEEERIRKIRESSRFLIAIGACAVSGGIQSARNFEDFLSLYSSVYSQKYDVNPQSRPLSDFVKVDLEIRGCPINKEHLREVLMAFLENRSANLPSYPLCLECKRKGNPCVMVAYQRPCLGPITMAGCGALCPSFRRGCYGCYGPIENPNLLALKEAYERLGVGEEDLRELLRLSFNGFNKNIRSWL</sequence>
<dbReference type="AlphaFoldDB" id="A0A7C2ZJE6"/>
<reference evidence="3" key="1">
    <citation type="journal article" date="2020" name="mSystems">
        <title>Genome- and Community-Level Interaction Insights into Carbon Utilization and Element Cycling Functions of Hydrothermarchaeota in Hydrothermal Sediment.</title>
        <authorList>
            <person name="Zhou Z."/>
            <person name="Liu Y."/>
            <person name="Xu W."/>
            <person name="Pan J."/>
            <person name="Luo Z.H."/>
            <person name="Li M."/>
        </authorList>
    </citation>
    <scope>NUCLEOTIDE SEQUENCE [LARGE SCALE GENOMIC DNA]</scope>
    <source>
        <strain evidence="3">SpSt-132</strain>
    </source>
</reference>
<gene>
    <name evidence="3" type="ORF">ENO47_01235</name>
</gene>
<dbReference type="EMBL" id="DSFP01000022">
    <property type="protein sequence ID" value="HEW45285.1"/>
    <property type="molecule type" value="Genomic_DNA"/>
</dbReference>
<dbReference type="InterPro" id="IPR006137">
    <property type="entry name" value="NADH_UbQ_OxRdtase-like_20kDa"/>
</dbReference>
<evidence type="ECO:0000256" key="1">
    <source>
        <dbReference type="ARBA" id="ARBA00023002"/>
    </source>
</evidence>
<dbReference type="PANTHER" id="PTHR42845:SF3">
    <property type="entry name" value="CYTOSOLIC NIFE-HYDROGENASE, DELTA SUBUNIT"/>
    <property type="match status" value="1"/>
</dbReference>